<reference evidence="2" key="1">
    <citation type="journal article" date="2013" name="Genome">
        <title>Draft Genome Sequences of Porphyromonas crevioricanis JCM 15906T and Porphyromonas cansulci JCM 13913T Isolated from a Canine Oral Cavity.</title>
        <authorList>
            <person name="Sakamoto M."/>
            <person name="Tanaka N."/>
            <person name="Shiwa Y."/>
            <person name="Yoshikawa H."/>
            <person name="Ohkuma M."/>
        </authorList>
    </citation>
    <scope>NUCLEOTIDE SEQUENCE [LARGE SCALE GENOMIC DNA]</scope>
    <source>
        <strain evidence="2">JCM 15906</strain>
    </source>
</reference>
<dbReference type="Proteomes" id="UP000018031">
    <property type="component" value="Unassembled WGS sequence"/>
</dbReference>
<dbReference type="EMBL" id="BAOU01000019">
    <property type="protein sequence ID" value="GAD05087.1"/>
    <property type="molecule type" value="Genomic_DNA"/>
</dbReference>
<gene>
    <name evidence="1" type="ORF">PORCRE_785</name>
</gene>
<evidence type="ECO:0000313" key="1">
    <source>
        <dbReference type="EMBL" id="GAD05087.1"/>
    </source>
</evidence>
<evidence type="ECO:0000313" key="2">
    <source>
        <dbReference type="Proteomes" id="UP000018031"/>
    </source>
</evidence>
<name>T1CMT6_9PORP</name>
<dbReference type="AlphaFoldDB" id="T1CMT6"/>
<accession>T1CMT6</accession>
<comment type="caution">
    <text evidence="1">The sequence shown here is derived from an EMBL/GenBank/DDBJ whole genome shotgun (WGS) entry which is preliminary data.</text>
</comment>
<reference evidence="1 2" key="2">
    <citation type="journal article" date="2013" name="Genome Announc.">
        <title>Draft Genome Sequences of Porphyromonas crevioricanis JCM 15906T and Porphyromonas cansulci JCM 13913T Isolated from a Canine Oral Cavity.</title>
        <authorList>
            <person name="Sakamoto M."/>
            <person name="Tanaka N."/>
            <person name="Shiwa Y."/>
            <person name="Yoshikawa H."/>
            <person name="Ohkuma M."/>
        </authorList>
    </citation>
    <scope>NUCLEOTIDE SEQUENCE [LARGE SCALE GENOMIC DNA]</scope>
    <source>
        <strain evidence="1 2">JCM 15906</strain>
    </source>
</reference>
<protein>
    <submittedName>
        <fullName evidence="1">Uncharacterized protein</fullName>
    </submittedName>
</protein>
<organism evidence="1 2">
    <name type="scientific">Porphyromonas crevioricanis JCM 15906</name>
    <dbReference type="NCBI Taxonomy" id="1305617"/>
    <lineage>
        <taxon>Bacteria</taxon>
        <taxon>Pseudomonadati</taxon>
        <taxon>Bacteroidota</taxon>
        <taxon>Bacteroidia</taxon>
        <taxon>Bacteroidales</taxon>
        <taxon>Porphyromonadaceae</taxon>
        <taxon>Porphyromonas</taxon>
    </lineage>
</organism>
<sequence length="66" mass="7790">MLYTGKRKFLSGEKIDPLRTPYSSAFWRVVKKENKKEVAYTCPQTLFLLYFPVSATTKIYKTHQLQ</sequence>
<proteinExistence type="predicted"/>